<gene>
    <name evidence="1" type="ORF">HDA44_004852</name>
</gene>
<dbReference type="Pfam" id="PF11750">
    <property type="entry name" value="DUF3307"/>
    <property type="match status" value="1"/>
</dbReference>
<reference evidence="1 2" key="1">
    <citation type="submission" date="2020-08" db="EMBL/GenBank/DDBJ databases">
        <title>Sequencing the genomes of 1000 actinobacteria strains.</title>
        <authorList>
            <person name="Klenk H.-P."/>
        </authorList>
    </citation>
    <scope>NUCLEOTIDE SEQUENCE [LARGE SCALE GENOMIC DNA]</scope>
    <source>
        <strain evidence="1 2">DSM 17294</strain>
    </source>
</reference>
<accession>A0A841DU81</accession>
<comment type="caution">
    <text evidence="1">The sequence shown here is derived from an EMBL/GenBank/DDBJ whole genome shotgun (WGS) entry which is preliminary data.</text>
</comment>
<dbReference type="EMBL" id="JACHNF010000001">
    <property type="protein sequence ID" value="MBB5981511.1"/>
    <property type="molecule type" value="Genomic_DNA"/>
</dbReference>
<dbReference type="AlphaFoldDB" id="A0A841DU81"/>
<proteinExistence type="predicted"/>
<keyword evidence="2" id="KW-1185">Reference proteome</keyword>
<evidence type="ECO:0000313" key="2">
    <source>
        <dbReference type="Proteomes" id="UP000558997"/>
    </source>
</evidence>
<dbReference type="RefSeq" id="WP_184838035.1">
    <property type="nucleotide sequence ID" value="NZ_BAAAVN010000036.1"/>
</dbReference>
<name>A0A841DU81_9ACTN</name>
<evidence type="ECO:0000313" key="1">
    <source>
        <dbReference type="EMBL" id="MBB5981511.1"/>
    </source>
</evidence>
<sequence>MTAAFAAYLAALLAAHTVGDHWIQTHTQALCKGKPGWAGRLACLRHVATYTATTALLGLLVWQVLDLHVSWLGFVAGQVLSAGTHYLADRRVHLERFARWIGKGGFLALGVPRSGVDRDGRPYDDNPSLGTAGYALDQSFHHLCLFVAALVTVLLSGGAS</sequence>
<evidence type="ECO:0008006" key="3">
    <source>
        <dbReference type="Google" id="ProtNLM"/>
    </source>
</evidence>
<protein>
    <recommendedName>
        <fullName evidence="3">DUF3307 domain-containing protein</fullName>
    </recommendedName>
</protein>
<organism evidence="1 2">
    <name type="scientific">Kribbella solani</name>
    <dbReference type="NCBI Taxonomy" id="236067"/>
    <lineage>
        <taxon>Bacteria</taxon>
        <taxon>Bacillati</taxon>
        <taxon>Actinomycetota</taxon>
        <taxon>Actinomycetes</taxon>
        <taxon>Propionibacteriales</taxon>
        <taxon>Kribbellaceae</taxon>
        <taxon>Kribbella</taxon>
    </lineage>
</organism>
<dbReference type="Proteomes" id="UP000558997">
    <property type="component" value="Unassembled WGS sequence"/>
</dbReference>
<dbReference type="InterPro" id="IPR021737">
    <property type="entry name" value="Phage_phiKZ_Orf197"/>
</dbReference>